<evidence type="ECO:0000313" key="2">
    <source>
        <dbReference type="Proteomes" id="UP001476798"/>
    </source>
</evidence>
<sequence length="106" mass="11866">MKPRMEEVYSFQVNICLIFSCLSEDLPVCAMKTVLEHRSCIPGPHSNCLLCWPDPSQQGAVYCRQQDGDVTKEAQVVARKSSDAPLMLVYTQSRVLSPLVGMVTCW</sequence>
<proteinExistence type="predicted"/>
<reference evidence="1 2" key="1">
    <citation type="submission" date="2021-06" db="EMBL/GenBank/DDBJ databases">
        <authorList>
            <person name="Palmer J.M."/>
        </authorList>
    </citation>
    <scope>NUCLEOTIDE SEQUENCE [LARGE SCALE GENOMIC DNA]</scope>
    <source>
        <strain evidence="1 2">GA_2019</strain>
        <tissue evidence="1">Muscle</tissue>
    </source>
</reference>
<dbReference type="Proteomes" id="UP001476798">
    <property type="component" value="Unassembled WGS sequence"/>
</dbReference>
<protein>
    <submittedName>
        <fullName evidence="1">Uncharacterized protein</fullName>
    </submittedName>
</protein>
<organism evidence="1 2">
    <name type="scientific">Goodea atripinnis</name>
    <dbReference type="NCBI Taxonomy" id="208336"/>
    <lineage>
        <taxon>Eukaryota</taxon>
        <taxon>Metazoa</taxon>
        <taxon>Chordata</taxon>
        <taxon>Craniata</taxon>
        <taxon>Vertebrata</taxon>
        <taxon>Euteleostomi</taxon>
        <taxon>Actinopterygii</taxon>
        <taxon>Neopterygii</taxon>
        <taxon>Teleostei</taxon>
        <taxon>Neoteleostei</taxon>
        <taxon>Acanthomorphata</taxon>
        <taxon>Ovalentaria</taxon>
        <taxon>Atherinomorphae</taxon>
        <taxon>Cyprinodontiformes</taxon>
        <taxon>Goodeidae</taxon>
        <taxon>Goodea</taxon>
    </lineage>
</organism>
<name>A0ABV0NF98_9TELE</name>
<dbReference type="PROSITE" id="PS51257">
    <property type="entry name" value="PROKAR_LIPOPROTEIN"/>
    <property type="match status" value="1"/>
</dbReference>
<keyword evidence="2" id="KW-1185">Reference proteome</keyword>
<gene>
    <name evidence="1" type="ORF">GOODEAATRI_031762</name>
</gene>
<evidence type="ECO:0000313" key="1">
    <source>
        <dbReference type="EMBL" id="MEQ2170090.1"/>
    </source>
</evidence>
<accession>A0ABV0NF98</accession>
<dbReference type="EMBL" id="JAHRIO010035561">
    <property type="protein sequence ID" value="MEQ2170090.1"/>
    <property type="molecule type" value="Genomic_DNA"/>
</dbReference>
<comment type="caution">
    <text evidence="1">The sequence shown here is derived from an EMBL/GenBank/DDBJ whole genome shotgun (WGS) entry which is preliminary data.</text>
</comment>